<dbReference type="Pfam" id="PF13279">
    <property type="entry name" value="4HBT_2"/>
    <property type="match status" value="1"/>
</dbReference>
<dbReference type="PANTHER" id="PTHR31793:SF37">
    <property type="entry name" value="ACYL-COA THIOESTER HYDROLASE YBGC"/>
    <property type="match status" value="1"/>
</dbReference>
<evidence type="ECO:0000313" key="2">
    <source>
        <dbReference type="EMBL" id="GBG30131.1"/>
    </source>
</evidence>
<keyword evidence="1" id="KW-0378">Hydrolase</keyword>
<organism evidence="2 3">
    <name type="scientific">Hondaea fermentalgiana</name>
    <dbReference type="NCBI Taxonomy" id="2315210"/>
    <lineage>
        <taxon>Eukaryota</taxon>
        <taxon>Sar</taxon>
        <taxon>Stramenopiles</taxon>
        <taxon>Bigyra</taxon>
        <taxon>Labyrinthulomycetes</taxon>
        <taxon>Thraustochytrida</taxon>
        <taxon>Thraustochytriidae</taxon>
        <taxon>Hondaea</taxon>
    </lineage>
</organism>
<dbReference type="InterPro" id="IPR050563">
    <property type="entry name" value="4-hydroxybenzoyl-CoA_TE"/>
</dbReference>
<name>A0A2R5GP83_9STRA</name>
<dbReference type="CDD" id="cd00586">
    <property type="entry name" value="4HBT"/>
    <property type="match status" value="2"/>
</dbReference>
<dbReference type="AlphaFoldDB" id="A0A2R5GP83"/>
<dbReference type="Gene3D" id="3.10.129.10">
    <property type="entry name" value="Hotdog Thioesterase"/>
    <property type="match status" value="2"/>
</dbReference>
<dbReference type="InterPro" id="IPR029069">
    <property type="entry name" value="HotDog_dom_sf"/>
</dbReference>
<dbReference type="OrthoDB" id="588330at2759"/>
<dbReference type="PANTHER" id="PTHR31793">
    <property type="entry name" value="4-HYDROXYBENZOYL-COA THIOESTERASE FAMILY MEMBER"/>
    <property type="match status" value="1"/>
</dbReference>
<proteinExistence type="predicted"/>
<evidence type="ECO:0000313" key="3">
    <source>
        <dbReference type="Proteomes" id="UP000241890"/>
    </source>
</evidence>
<keyword evidence="3" id="KW-1185">Reference proteome</keyword>
<dbReference type="GO" id="GO:0047617">
    <property type="term" value="F:fatty acyl-CoA hydrolase activity"/>
    <property type="evidence" value="ECO:0007669"/>
    <property type="project" value="TreeGrafter"/>
</dbReference>
<protein>
    <submittedName>
        <fullName evidence="2">Uncharacterized protein</fullName>
    </submittedName>
</protein>
<reference evidence="2 3" key="1">
    <citation type="submission" date="2017-12" db="EMBL/GenBank/DDBJ databases">
        <title>Sequencing, de novo assembly and annotation of complete genome of a new Thraustochytrid species, strain FCC1311.</title>
        <authorList>
            <person name="Sedici K."/>
            <person name="Godart F."/>
            <person name="Aiese Cigliano R."/>
            <person name="Sanseverino W."/>
            <person name="Barakat M."/>
            <person name="Ortet P."/>
            <person name="Marechal E."/>
            <person name="Cagnac O."/>
            <person name="Amato A."/>
        </authorList>
    </citation>
    <scope>NUCLEOTIDE SEQUENCE [LARGE SCALE GENOMIC DNA]</scope>
</reference>
<comment type="caution">
    <text evidence="2">The sequence shown here is derived from an EMBL/GenBank/DDBJ whole genome shotgun (WGS) entry which is preliminary data.</text>
</comment>
<dbReference type="SUPFAM" id="SSF54637">
    <property type="entry name" value="Thioesterase/thiol ester dehydrase-isomerase"/>
    <property type="match status" value="2"/>
</dbReference>
<dbReference type="Proteomes" id="UP000241890">
    <property type="component" value="Unassembled WGS sequence"/>
</dbReference>
<evidence type="ECO:0000256" key="1">
    <source>
        <dbReference type="ARBA" id="ARBA00022801"/>
    </source>
</evidence>
<sequence>MAAPSTAVCGELPKLDEAPLKVSRARGYDALDVKVYREDTDTVGIVFYRNFLTWFERGRENAISTDFLAGLFEYNGDSFVVTRSEQSFRKPAFYGDELEVRTIPFADGPFRLHFDQSIWRKSDNTLLVAGFVEMVTVSRTFQLTKVPQPVHDLIYYFDDCKSNFTYCEKPGAKKRPIRRKPGAPSSLGKTTELDLVIHLADTDFTGIAFHPNYYCWFERARSDFLSKEILARAKTEFHAVPVVRSAKLAYKNGARPVEPLRITTTQDPKGEHSDFVVPILQKLTRVSNDQTLVEAVFEMCFVHDKERHLVKVPSIVRDAIA</sequence>
<accession>A0A2R5GP83</accession>
<dbReference type="EMBL" id="BEYU01000071">
    <property type="protein sequence ID" value="GBG30131.1"/>
    <property type="molecule type" value="Genomic_DNA"/>
</dbReference>
<gene>
    <name evidence="2" type="ORF">FCC1311_063641</name>
</gene>
<dbReference type="InParanoid" id="A0A2R5GP83"/>